<feature type="region of interest" description="Disordered" evidence="1">
    <location>
        <begin position="246"/>
        <end position="282"/>
    </location>
</feature>
<protein>
    <submittedName>
        <fullName evidence="2">Uncharacterized protein</fullName>
    </submittedName>
</protein>
<evidence type="ECO:0000256" key="1">
    <source>
        <dbReference type="SAM" id="MobiDB-lite"/>
    </source>
</evidence>
<gene>
    <name evidence="2" type="ORF">QR46_2421</name>
</gene>
<dbReference type="VEuPathDB" id="GiardiaDB:QR46_2421"/>
<dbReference type="OrthoDB" id="10258732at2759"/>
<feature type="compositionally biased region" description="Polar residues" evidence="1">
    <location>
        <begin position="246"/>
        <end position="270"/>
    </location>
</feature>
<reference evidence="2 3" key="1">
    <citation type="journal article" date="2015" name="Mol. Biochem. Parasitol.">
        <title>Identification of polymorphic genes for use in assemblage B genotyping assays through comparative genomics of multiple assemblage B Giardia duodenalis isolates.</title>
        <authorList>
            <person name="Wielinga C."/>
            <person name="Thompson R.C."/>
            <person name="Monis P."/>
            <person name="Ryan U."/>
        </authorList>
    </citation>
    <scope>NUCLEOTIDE SEQUENCE [LARGE SCALE GENOMIC DNA]</scope>
    <source>
        <strain evidence="2 3">BAH15c1</strain>
    </source>
</reference>
<sequence length="557" mass="61973">MNSYHLLPQYSGMSSQPQSTCNHSARESYCNPQNINECSDSYCKEGHSLRPSIEDIAINENTPSATMSLYKILDTSITTGDDLWKPAIKNSLVTQISKETRFRNSSEHEVNTIRPGDILEWKQVELEELSHNVSEDTGNCVWGAFTGVMRCMNTPVTHHGQRFCEDHATTKLSSPSFFEFVHQHNSLSSTYQKYISKPLGDREGLYPTTEVCVSDPVAYNLFVQPSSLSPRASRRSLLTNTVISTSQETQVQQPSSSIIIRQPKPNTSGESPPRKSCRARNSEEIQPVEVKLDGLGGAIITFTPLAPSSPSRTIQGLCHTVDCSPRRCFPKTALSFNKRAALCASSKELEQQHPAVCDNIDDTASNEEQDSPSQTVACRAQMHGNHLSKTKVRNTYRTVDLTPTRSPPKLHLAGLSPPSSASQKVKQLTVSEGILLEERRSSSLLSTPLKQSMIERKSTNPIKEIAKSEPRHQADNNRPSVHTVQINNVRDVPVDYDSFIESPLQTRDRDIMHTLNLSPLELCSLGLHNGRTMTPRARAISALRNTKHRQPCTPIHQ</sequence>
<proteinExistence type="predicted"/>
<name>A0A132NV87_GIAIN</name>
<dbReference type="Proteomes" id="UP000070089">
    <property type="component" value="Unassembled WGS sequence"/>
</dbReference>
<feature type="region of interest" description="Disordered" evidence="1">
    <location>
        <begin position="1"/>
        <end position="26"/>
    </location>
</feature>
<dbReference type="EMBL" id="JXTI01000063">
    <property type="protein sequence ID" value="KWX13602.1"/>
    <property type="molecule type" value="Genomic_DNA"/>
</dbReference>
<comment type="caution">
    <text evidence="2">The sequence shown here is derived from an EMBL/GenBank/DDBJ whole genome shotgun (WGS) entry which is preliminary data.</text>
</comment>
<evidence type="ECO:0000313" key="3">
    <source>
        <dbReference type="Proteomes" id="UP000070089"/>
    </source>
</evidence>
<dbReference type="AlphaFoldDB" id="A0A132NV87"/>
<organism evidence="2 3">
    <name type="scientific">Giardia duodenalis assemblage B</name>
    <dbReference type="NCBI Taxonomy" id="1394984"/>
    <lineage>
        <taxon>Eukaryota</taxon>
        <taxon>Metamonada</taxon>
        <taxon>Diplomonadida</taxon>
        <taxon>Hexamitidae</taxon>
        <taxon>Giardiinae</taxon>
        <taxon>Giardia</taxon>
    </lineage>
</organism>
<feature type="compositionally biased region" description="Polar residues" evidence="1">
    <location>
        <begin position="11"/>
        <end position="23"/>
    </location>
</feature>
<accession>A0A132NV87</accession>
<evidence type="ECO:0000313" key="2">
    <source>
        <dbReference type="EMBL" id="KWX13602.1"/>
    </source>
</evidence>
<feature type="region of interest" description="Disordered" evidence="1">
    <location>
        <begin position="401"/>
        <end position="424"/>
    </location>
</feature>